<evidence type="ECO:0000313" key="1">
    <source>
        <dbReference type="EMBL" id="KEA61948.1"/>
    </source>
</evidence>
<comment type="caution">
    <text evidence="1">The sequence shown here is derived from an EMBL/GenBank/DDBJ whole genome shotgun (WGS) entry which is preliminary data.</text>
</comment>
<dbReference type="PATRIC" id="fig|1232683.4.peg.4030"/>
<sequence length="52" mass="5897">MTVRWINPHPPDGDRLLGCRVRLHIARESCLCAALRADRQMRERVGTIVTGV</sequence>
<organism evidence="1 2">
    <name type="scientific">Marinobacterium lacunae</name>
    <dbReference type="NCBI Taxonomy" id="1232683"/>
    <lineage>
        <taxon>Bacteria</taxon>
        <taxon>Pseudomonadati</taxon>
        <taxon>Pseudomonadota</taxon>
        <taxon>Gammaproteobacteria</taxon>
        <taxon>Oceanospirillales</taxon>
        <taxon>Oceanospirillaceae</taxon>
        <taxon>Marinobacterium</taxon>
    </lineage>
</organism>
<protein>
    <submittedName>
        <fullName evidence="1">Uncharacterized protein</fullName>
    </submittedName>
</protein>
<accession>A0A081FTU3</accession>
<dbReference type="Proteomes" id="UP000028252">
    <property type="component" value="Unassembled WGS sequence"/>
</dbReference>
<name>A0A081FTU3_9GAMM</name>
<proteinExistence type="predicted"/>
<dbReference type="AlphaFoldDB" id="A0A081FTU3"/>
<reference evidence="1 2" key="1">
    <citation type="submission" date="2014-04" db="EMBL/GenBank/DDBJ databases">
        <title>Marinobacterium kochiensis sp. nov., isolated from sediment sample collected from Kochi backwaters in Kerala, India.</title>
        <authorList>
            <person name="Singh A."/>
            <person name="Pinnaka A.K."/>
        </authorList>
    </citation>
    <scope>NUCLEOTIDE SEQUENCE [LARGE SCALE GENOMIC DNA]</scope>
    <source>
        <strain evidence="1 2">AK27</strain>
    </source>
</reference>
<keyword evidence="2" id="KW-1185">Reference proteome</keyword>
<evidence type="ECO:0000313" key="2">
    <source>
        <dbReference type="Proteomes" id="UP000028252"/>
    </source>
</evidence>
<gene>
    <name evidence="1" type="ORF">ADIMK_4095</name>
</gene>
<dbReference type="EMBL" id="JMQN01000059">
    <property type="protein sequence ID" value="KEA61948.1"/>
    <property type="molecule type" value="Genomic_DNA"/>
</dbReference>